<evidence type="ECO:0000313" key="3">
    <source>
        <dbReference type="Proteomes" id="UP000503540"/>
    </source>
</evidence>
<dbReference type="KEGG" id="nah:F5544_19395"/>
<evidence type="ECO:0000313" key="2">
    <source>
        <dbReference type="EMBL" id="QIS11747.1"/>
    </source>
</evidence>
<keyword evidence="3" id="KW-1185">Reference proteome</keyword>
<protein>
    <submittedName>
        <fullName evidence="2">Nitroreductase family deazaflavin-dependent oxidoreductase</fullName>
    </submittedName>
</protein>
<dbReference type="Proteomes" id="UP000503540">
    <property type="component" value="Chromosome"/>
</dbReference>
<accession>A0A6G9YF97</accession>
<proteinExistence type="predicted"/>
<sequence length="253" mass="28537">MDIGDLDRTRRRHPLPDTVGTRPHRANPAADRGPTRRPHTPTQRNVAVLPRRAPLCSDVVDCVCAQGDTMDEPVIGHIPDSLRYHDGNYFPERIRRRAGQPTRRDVRRITRPLHALHTVWFAIRLPHGMGILTTTGRRSGKPRRTFVKAIQRGDKAYMVSIGGENALWLKNIRADPKVILRVRGGTFAGVARDPRDGAERTAAYAALCETVHPIDYAENAFNRRGIPTRTKILELHRAWFVGGTPLVVDLRRN</sequence>
<dbReference type="SUPFAM" id="SSF50475">
    <property type="entry name" value="FMN-binding split barrel"/>
    <property type="match status" value="1"/>
</dbReference>
<dbReference type="EMBL" id="CP046172">
    <property type="protein sequence ID" value="QIS11747.1"/>
    <property type="molecule type" value="Genomic_DNA"/>
</dbReference>
<name>A0A6G9YF97_9NOCA</name>
<dbReference type="NCBIfam" id="TIGR00026">
    <property type="entry name" value="hi_GC_TIGR00026"/>
    <property type="match status" value="1"/>
</dbReference>
<dbReference type="GO" id="GO:0016491">
    <property type="term" value="F:oxidoreductase activity"/>
    <property type="evidence" value="ECO:0007669"/>
    <property type="project" value="InterPro"/>
</dbReference>
<dbReference type="InterPro" id="IPR004378">
    <property type="entry name" value="F420H2_quin_Rdtase"/>
</dbReference>
<dbReference type="InterPro" id="IPR012349">
    <property type="entry name" value="Split_barrel_FMN-bd"/>
</dbReference>
<organism evidence="2 3">
    <name type="scientific">Nocardia arthritidis</name>
    <dbReference type="NCBI Taxonomy" id="228602"/>
    <lineage>
        <taxon>Bacteria</taxon>
        <taxon>Bacillati</taxon>
        <taxon>Actinomycetota</taxon>
        <taxon>Actinomycetes</taxon>
        <taxon>Mycobacteriales</taxon>
        <taxon>Nocardiaceae</taxon>
        <taxon>Nocardia</taxon>
    </lineage>
</organism>
<dbReference type="Pfam" id="PF04075">
    <property type="entry name" value="F420H2_quin_red"/>
    <property type="match status" value="1"/>
</dbReference>
<feature type="region of interest" description="Disordered" evidence="1">
    <location>
        <begin position="1"/>
        <end position="44"/>
    </location>
</feature>
<dbReference type="AlphaFoldDB" id="A0A6G9YF97"/>
<gene>
    <name evidence="2" type="ORF">F5544_19395</name>
</gene>
<dbReference type="Gene3D" id="2.30.110.10">
    <property type="entry name" value="Electron Transport, Fmn-binding Protein, Chain A"/>
    <property type="match status" value="1"/>
</dbReference>
<evidence type="ECO:0000256" key="1">
    <source>
        <dbReference type="SAM" id="MobiDB-lite"/>
    </source>
</evidence>
<reference evidence="2 3" key="1">
    <citation type="journal article" date="2019" name="ACS Chem. Biol.">
        <title>Identification and Mobilization of a Cryptic Antibiotic Biosynthesis Gene Locus from a Human-Pathogenic Nocardia Isolate.</title>
        <authorList>
            <person name="Herisse M."/>
            <person name="Ishida K."/>
            <person name="Porter J.L."/>
            <person name="Howden B."/>
            <person name="Hertweck C."/>
            <person name="Stinear T.P."/>
            <person name="Pidot S.J."/>
        </authorList>
    </citation>
    <scope>NUCLEOTIDE SEQUENCE [LARGE SCALE GENOMIC DNA]</scope>
    <source>
        <strain evidence="2 3">AUSMDU00012717</strain>
    </source>
</reference>